<evidence type="ECO:0000259" key="2">
    <source>
        <dbReference type="Pfam" id="PF09374"/>
    </source>
</evidence>
<dbReference type="EMBL" id="CP065713">
    <property type="protein sequence ID" value="QPT08604.1"/>
    <property type="molecule type" value="Genomic_DNA"/>
</dbReference>
<proteinExistence type="predicted"/>
<dbReference type="RefSeq" id="WP_197939141.1">
    <property type="nucleotide sequence ID" value="NZ_CP065713.1"/>
</dbReference>
<evidence type="ECO:0000259" key="1">
    <source>
        <dbReference type="Pfam" id="PF05838"/>
    </source>
</evidence>
<feature type="domain" description="TtsA-like Glycoside hydrolase family 108" evidence="1">
    <location>
        <begin position="22"/>
        <end position="121"/>
    </location>
</feature>
<dbReference type="Proteomes" id="UP000594836">
    <property type="component" value="Chromosome"/>
</dbReference>
<sequence>MEQGQSDIVVQAFSERYARAYKRVHDIEGGFVNDPKDRGGATKYGVSLRFLVHEGQIDIDGDGIADFDLDMDGDIDIDDIRALTPADARYLFHRCFWWPLKCDTWAAPIGEALFDQAVNGGLVAAAKMLQRSINSILVKRKGYNPIPDLLTVDGDLGDKTRSAFDSVLRLPGEGIASLIQSYRAVAADRYQAIVRRDPTQKRFLTGWLSRANNLGRL</sequence>
<gene>
    <name evidence="3" type="ORF">I6G38_18105</name>
</gene>
<evidence type="ECO:0008006" key="5">
    <source>
        <dbReference type="Google" id="ProtNLM"/>
    </source>
</evidence>
<protein>
    <recommendedName>
        <fullName evidence="5">Peptidoglycan domain protein</fullName>
    </recommendedName>
</protein>
<evidence type="ECO:0000313" key="3">
    <source>
        <dbReference type="EMBL" id="QPT08604.1"/>
    </source>
</evidence>
<dbReference type="Pfam" id="PF05838">
    <property type="entry name" value="Glyco_hydro_108"/>
    <property type="match status" value="1"/>
</dbReference>
<dbReference type="InterPro" id="IPR018247">
    <property type="entry name" value="EF_Hand_1_Ca_BS"/>
</dbReference>
<evidence type="ECO:0000313" key="4">
    <source>
        <dbReference type="Proteomes" id="UP000594836"/>
    </source>
</evidence>
<organism evidence="3 4">
    <name type="scientific">Sphingomonas paucimobilis</name>
    <name type="common">Pseudomonas paucimobilis</name>
    <dbReference type="NCBI Taxonomy" id="13689"/>
    <lineage>
        <taxon>Bacteria</taxon>
        <taxon>Pseudomonadati</taxon>
        <taxon>Pseudomonadota</taxon>
        <taxon>Alphaproteobacteria</taxon>
        <taxon>Sphingomonadales</taxon>
        <taxon>Sphingomonadaceae</taxon>
        <taxon>Sphingomonas</taxon>
    </lineage>
</organism>
<reference evidence="3 4" key="1">
    <citation type="submission" date="2020-12" db="EMBL/GenBank/DDBJ databases">
        <title>FDA dAtabase for Regulatory Grade micrObial Sequences (FDA-ARGOS): Supporting development and validation of Infectious Disease Dx tests.</title>
        <authorList>
            <person name="Sproer C."/>
            <person name="Gronow S."/>
            <person name="Severitt S."/>
            <person name="Schroder I."/>
            <person name="Tallon L."/>
            <person name="Sadzewicz L."/>
            <person name="Zhao X."/>
            <person name="Boylan J."/>
            <person name="Ott S."/>
            <person name="Bowen H."/>
            <person name="Vavikolanu K."/>
            <person name="Mehta A."/>
            <person name="Aluvathingal J."/>
            <person name="Nadendla S."/>
            <person name="Lowell S."/>
            <person name="Myers T."/>
            <person name="Yan Y."/>
            <person name="Sichtig H."/>
        </authorList>
    </citation>
    <scope>NUCLEOTIDE SEQUENCE [LARGE SCALE GENOMIC DNA]</scope>
    <source>
        <strain evidence="3 4">FDAARGOS_881</strain>
    </source>
</reference>
<dbReference type="Pfam" id="PF09374">
    <property type="entry name" value="PG_binding_3"/>
    <property type="match status" value="1"/>
</dbReference>
<dbReference type="PROSITE" id="PS00018">
    <property type="entry name" value="EF_HAND_1"/>
    <property type="match status" value="1"/>
</dbReference>
<dbReference type="InterPro" id="IPR023346">
    <property type="entry name" value="Lysozyme-like_dom_sf"/>
</dbReference>
<dbReference type="InterPro" id="IPR018537">
    <property type="entry name" value="Peptidoglycan-bd_3"/>
</dbReference>
<name>A0A7T3ABQ6_SPHPI</name>
<dbReference type="SUPFAM" id="SSF53955">
    <property type="entry name" value="Lysozyme-like"/>
    <property type="match status" value="1"/>
</dbReference>
<dbReference type="Gene3D" id="1.20.141.10">
    <property type="entry name" value="Chitosanase, subunit A, domain 1"/>
    <property type="match status" value="1"/>
</dbReference>
<accession>A0A7T3ABQ6</accession>
<feature type="domain" description="Peptidoglycan binding" evidence="2">
    <location>
        <begin position="125"/>
        <end position="211"/>
    </location>
</feature>
<dbReference type="AlphaFoldDB" id="A0A7T3ABQ6"/>
<dbReference type="InterPro" id="IPR008565">
    <property type="entry name" value="TtsA-like_GH18_dom"/>
</dbReference>